<dbReference type="GeneID" id="66074531"/>
<accession>A0A9P7S375</accession>
<dbReference type="Proteomes" id="UP001049176">
    <property type="component" value="Chromosome 3"/>
</dbReference>
<sequence>MAAAEGDERTNLLNKLVVSCVWMPVKHHRTSSLFRDRSFQDNNFFALFSLVYPRRKTDNEKGYEICRQDIYIKPDLDGRVLAAKVICFIFDRHRDLFTDQFHVRWSKLVVRLDASSVHSEKGVDHGTNTHRSGDSDDDDTYIDVPILLTPFIYELPGPGKLKSRTRLVENRSL</sequence>
<gene>
    <name evidence="1" type="ORF">E1B28_005455</name>
</gene>
<dbReference type="AlphaFoldDB" id="A0A9P7S375"/>
<keyword evidence="2" id="KW-1185">Reference proteome</keyword>
<dbReference type="RefSeq" id="XP_043011101.1">
    <property type="nucleotide sequence ID" value="XM_043150017.1"/>
</dbReference>
<dbReference type="KEGG" id="more:E1B28_005455"/>
<evidence type="ECO:0000313" key="1">
    <source>
        <dbReference type="EMBL" id="KAG7094631.1"/>
    </source>
</evidence>
<evidence type="ECO:0000313" key="2">
    <source>
        <dbReference type="Proteomes" id="UP001049176"/>
    </source>
</evidence>
<proteinExistence type="predicted"/>
<name>A0A9P7S375_9AGAR</name>
<comment type="caution">
    <text evidence="1">The sequence shown here is derived from an EMBL/GenBank/DDBJ whole genome shotgun (WGS) entry which is preliminary data.</text>
</comment>
<dbReference type="EMBL" id="CM032183">
    <property type="protein sequence ID" value="KAG7094631.1"/>
    <property type="molecule type" value="Genomic_DNA"/>
</dbReference>
<organism evidence="1 2">
    <name type="scientific">Marasmius oreades</name>
    <name type="common">fairy-ring Marasmius</name>
    <dbReference type="NCBI Taxonomy" id="181124"/>
    <lineage>
        <taxon>Eukaryota</taxon>
        <taxon>Fungi</taxon>
        <taxon>Dikarya</taxon>
        <taxon>Basidiomycota</taxon>
        <taxon>Agaricomycotina</taxon>
        <taxon>Agaricomycetes</taxon>
        <taxon>Agaricomycetidae</taxon>
        <taxon>Agaricales</taxon>
        <taxon>Marasmiineae</taxon>
        <taxon>Marasmiaceae</taxon>
        <taxon>Marasmius</taxon>
    </lineage>
</organism>
<reference evidence="1" key="1">
    <citation type="journal article" date="2021" name="Genome Biol. Evol.">
        <title>The assembled and annotated genome of the fairy-ring fungus Marasmius oreades.</title>
        <authorList>
            <person name="Hiltunen M."/>
            <person name="Ament-Velasquez S.L."/>
            <person name="Johannesson H."/>
        </authorList>
    </citation>
    <scope>NUCLEOTIDE SEQUENCE</scope>
    <source>
        <strain evidence="1">03SP1</strain>
    </source>
</reference>
<protein>
    <submittedName>
        <fullName evidence="1">Uncharacterized protein</fullName>
    </submittedName>
</protein>